<dbReference type="PROSITE" id="PS50112">
    <property type="entry name" value="PAS"/>
    <property type="match status" value="3"/>
</dbReference>
<dbReference type="FunFam" id="3.30.70.270:FF:000001">
    <property type="entry name" value="Diguanylate cyclase domain protein"/>
    <property type="match status" value="1"/>
</dbReference>
<dbReference type="CDD" id="cd12914">
    <property type="entry name" value="PDC1_DGC_like"/>
    <property type="match status" value="1"/>
</dbReference>
<dbReference type="InterPro" id="IPR052155">
    <property type="entry name" value="Biofilm_reg_signaling"/>
</dbReference>
<feature type="domain" description="PAS" evidence="2">
    <location>
        <begin position="448"/>
        <end position="490"/>
    </location>
</feature>
<evidence type="ECO:0000313" key="6">
    <source>
        <dbReference type="Proteomes" id="UP000389128"/>
    </source>
</evidence>
<dbReference type="NCBIfam" id="TIGR00229">
    <property type="entry name" value="sensory_box"/>
    <property type="match status" value="3"/>
</dbReference>
<dbReference type="SMART" id="SM00091">
    <property type="entry name" value="PAS"/>
    <property type="match status" value="3"/>
</dbReference>
<keyword evidence="1" id="KW-1133">Transmembrane helix</keyword>
<dbReference type="Pfam" id="PF22588">
    <property type="entry name" value="dCache_1_like"/>
    <property type="match status" value="1"/>
</dbReference>
<dbReference type="GO" id="GO:0003824">
    <property type="term" value="F:catalytic activity"/>
    <property type="evidence" value="ECO:0007669"/>
    <property type="project" value="UniProtKB-ARBA"/>
</dbReference>
<dbReference type="InterPro" id="IPR000700">
    <property type="entry name" value="PAS-assoc_C"/>
</dbReference>
<dbReference type="SMART" id="SM00086">
    <property type="entry name" value="PAC"/>
    <property type="match status" value="3"/>
</dbReference>
<dbReference type="Pfam" id="PF13188">
    <property type="entry name" value="PAS_8"/>
    <property type="match status" value="1"/>
</dbReference>
<dbReference type="Pfam" id="PF00990">
    <property type="entry name" value="GGDEF"/>
    <property type="match status" value="1"/>
</dbReference>
<gene>
    <name evidence="5" type="ORF">ETQ85_10175</name>
</gene>
<dbReference type="Gene3D" id="3.30.450.20">
    <property type="entry name" value="PAS domain"/>
    <property type="match status" value="5"/>
</dbReference>
<feature type="domain" description="PAS" evidence="2">
    <location>
        <begin position="572"/>
        <end position="630"/>
    </location>
</feature>
<dbReference type="Proteomes" id="UP000389128">
    <property type="component" value="Unassembled WGS sequence"/>
</dbReference>
<keyword evidence="1" id="KW-0472">Membrane</keyword>
<dbReference type="InterPro" id="IPR043128">
    <property type="entry name" value="Rev_trsase/Diguanyl_cyclase"/>
</dbReference>
<dbReference type="Gene3D" id="3.30.70.270">
    <property type="match status" value="1"/>
</dbReference>
<dbReference type="PANTHER" id="PTHR44757:SF2">
    <property type="entry name" value="BIOFILM ARCHITECTURE MAINTENANCE PROTEIN MBAA"/>
    <property type="match status" value="1"/>
</dbReference>
<organism evidence="5 6">
    <name type="scientific">Zoogloea oleivorans</name>
    <dbReference type="NCBI Taxonomy" id="1552750"/>
    <lineage>
        <taxon>Bacteria</taxon>
        <taxon>Pseudomonadati</taxon>
        <taxon>Pseudomonadota</taxon>
        <taxon>Betaproteobacteria</taxon>
        <taxon>Rhodocyclales</taxon>
        <taxon>Zoogloeaceae</taxon>
        <taxon>Zoogloea</taxon>
    </lineage>
</organism>
<dbReference type="RefSeq" id="WP_148578936.1">
    <property type="nucleotide sequence ID" value="NZ_SDKK01000008.1"/>
</dbReference>
<name>A0A6C2CYK4_9RHOO</name>
<dbReference type="Pfam" id="PF13426">
    <property type="entry name" value="PAS_9"/>
    <property type="match status" value="2"/>
</dbReference>
<comment type="caution">
    <text evidence="5">The sequence shown here is derived from an EMBL/GenBank/DDBJ whole genome shotgun (WGS) entry which is preliminary data.</text>
</comment>
<evidence type="ECO:0000313" key="5">
    <source>
        <dbReference type="EMBL" id="TYC58876.1"/>
    </source>
</evidence>
<sequence length="860" mass="95072">MLHRPNAPLHTSRLHLLAALTMALALLAVGIYAWRLELSTDRLRNKSFAQLELRAEELSSAVAGQTEAVIRMADFALRRVRDEYVSGKPLEGNVKTIHDHFPPASIVQIAVIDADGYLTWSSISRAAPIYLGDREHFKAHLGTTSDTLYISHPVLGRASGLWSIQLTRPILKKGKFAGVMVLSLAPQYLASTHRQMALSGSNIISVFRTDGAYLTRTPKLEEAMGKSVPPERPFLQADAAPRGTFRVTAAFDRINRTYAWQHGHSYPVIINVGLDEAPLLDTIEQEIDSSRFRAALGSGLILILAGFVSILLLRAARQQQCLSASEIRHRSFFEKNASVKLVIDPESGRIVDANPAAADYYGYSRQALLSKHITDLNCLSADAVKAEMRKAFLEQRNFFNFRHRLASGAERDVEVYSGPVEVEGQTLLFSIVHDVTARHELEQRLAASEELHRSLFLTIAEGVIVIRSDGSFSAWNDAALAILGVDVEGLQAGRYVILGADGKRLEPDAFPSRRAARGEYLNHVALGILRPCGERAWIIVSSRPLLHADQTDNAAAVLSFSDITQLVEAEESLRVAQSVFDVASEGILVTDMDNRIIAVNPAFSVLTGYPPGEVLGRNPSMLSSGIHESDFFTTMWQHLLQEGHWEGEISNCRKDGRIYVAWLRISIVAEGPGRGRRYVALFSDITDRKRAADAVWRQANFDELTGLAKRKLLEDRLNRAIAQAHRKQTAVAVLFIDLDRFKPVNDEYGHATGDELLRQVARRLKGCLREEDTVARIGGDEFIAVLPDLHRNDVPATVAEKILTLLTESFSIGEHSIEISCSIGVSLFPRHADNGDALMARADAALYAAKQAGRRTWRMA</sequence>
<feature type="domain" description="GGDEF" evidence="4">
    <location>
        <begin position="729"/>
        <end position="860"/>
    </location>
</feature>
<feature type="transmembrane region" description="Helical" evidence="1">
    <location>
        <begin position="14"/>
        <end position="34"/>
    </location>
</feature>
<evidence type="ECO:0000259" key="3">
    <source>
        <dbReference type="PROSITE" id="PS50113"/>
    </source>
</evidence>
<feature type="domain" description="PAC" evidence="3">
    <location>
        <begin position="645"/>
        <end position="697"/>
    </location>
</feature>
<reference evidence="5 6" key="1">
    <citation type="submission" date="2019-01" db="EMBL/GenBank/DDBJ databases">
        <title>Zoogloea oleivorans genome sequencing and assembly.</title>
        <authorList>
            <person name="Tancsics A."/>
            <person name="Farkas M."/>
            <person name="Kriszt B."/>
            <person name="Maroti G."/>
            <person name="Horvath B."/>
        </authorList>
    </citation>
    <scope>NUCLEOTIDE SEQUENCE [LARGE SCALE GENOMIC DNA]</scope>
    <source>
        <strain evidence="5 6">Buc</strain>
    </source>
</reference>
<feature type="transmembrane region" description="Helical" evidence="1">
    <location>
        <begin position="294"/>
        <end position="313"/>
    </location>
</feature>
<dbReference type="SUPFAM" id="SSF55785">
    <property type="entry name" value="PYP-like sensor domain (PAS domain)"/>
    <property type="match status" value="3"/>
</dbReference>
<accession>A0A6C2CYK4</accession>
<feature type="domain" description="PAS" evidence="2">
    <location>
        <begin position="325"/>
        <end position="376"/>
    </location>
</feature>
<dbReference type="CDD" id="cd12915">
    <property type="entry name" value="PDC2_DGC_like"/>
    <property type="match status" value="1"/>
</dbReference>
<dbReference type="InterPro" id="IPR029787">
    <property type="entry name" value="Nucleotide_cyclase"/>
</dbReference>
<dbReference type="PROSITE" id="PS50113">
    <property type="entry name" value="PAC"/>
    <property type="match status" value="1"/>
</dbReference>
<dbReference type="SMART" id="SM00267">
    <property type="entry name" value="GGDEF"/>
    <property type="match status" value="1"/>
</dbReference>
<evidence type="ECO:0000256" key="1">
    <source>
        <dbReference type="SAM" id="Phobius"/>
    </source>
</evidence>
<dbReference type="NCBIfam" id="TIGR00254">
    <property type="entry name" value="GGDEF"/>
    <property type="match status" value="1"/>
</dbReference>
<dbReference type="PROSITE" id="PS50887">
    <property type="entry name" value="GGDEF"/>
    <property type="match status" value="1"/>
</dbReference>
<dbReference type="CDD" id="cd00130">
    <property type="entry name" value="PAS"/>
    <property type="match status" value="2"/>
</dbReference>
<keyword evidence="6" id="KW-1185">Reference proteome</keyword>
<dbReference type="SUPFAM" id="SSF55073">
    <property type="entry name" value="Nucleotide cyclase"/>
    <property type="match status" value="1"/>
</dbReference>
<dbReference type="InterPro" id="IPR000160">
    <property type="entry name" value="GGDEF_dom"/>
</dbReference>
<dbReference type="InterPro" id="IPR001610">
    <property type="entry name" value="PAC"/>
</dbReference>
<dbReference type="InterPro" id="IPR000014">
    <property type="entry name" value="PAS"/>
</dbReference>
<protein>
    <submittedName>
        <fullName evidence="5">Sensor domain-containing diguanylate cyclase</fullName>
    </submittedName>
</protein>
<dbReference type="CDD" id="cd01949">
    <property type="entry name" value="GGDEF"/>
    <property type="match status" value="1"/>
</dbReference>
<dbReference type="PANTHER" id="PTHR44757">
    <property type="entry name" value="DIGUANYLATE CYCLASE DGCP"/>
    <property type="match status" value="1"/>
</dbReference>
<dbReference type="OrthoDB" id="8929028at2"/>
<dbReference type="InterPro" id="IPR054327">
    <property type="entry name" value="His-kinase-like_sensor"/>
</dbReference>
<dbReference type="EMBL" id="SDKK01000008">
    <property type="protein sequence ID" value="TYC58876.1"/>
    <property type="molecule type" value="Genomic_DNA"/>
</dbReference>
<keyword evidence="1" id="KW-0812">Transmembrane</keyword>
<dbReference type="InterPro" id="IPR035965">
    <property type="entry name" value="PAS-like_dom_sf"/>
</dbReference>
<evidence type="ECO:0000259" key="2">
    <source>
        <dbReference type="PROSITE" id="PS50112"/>
    </source>
</evidence>
<evidence type="ECO:0000259" key="4">
    <source>
        <dbReference type="PROSITE" id="PS50887"/>
    </source>
</evidence>
<dbReference type="AlphaFoldDB" id="A0A6C2CYK4"/>
<proteinExistence type="predicted"/>